<reference evidence="3" key="1">
    <citation type="submission" date="2015-09" db="EMBL/GenBank/DDBJ databases">
        <authorList>
            <person name="Rodrigo-Torres L."/>
            <person name="Arahal D.R."/>
        </authorList>
    </citation>
    <scope>NUCLEOTIDE SEQUENCE [LARGE SCALE GENOMIC DNA]</scope>
    <source>
        <strain evidence="3">CECT 5091</strain>
    </source>
</reference>
<protein>
    <submittedName>
        <fullName evidence="2">Uncharacterized protein</fullName>
    </submittedName>
</protein>
<proteinExistence type="predicted"/>
<dbReference type="AlphaFoldDB" id="A0A0P1I0G9"/>
<name>A0A0P1I0G9_9RHOB</name>
<evidence type="ECO:0000256" key="1">
    <source>
        <dbReference type="SAM" id="MobiDB-lite"/>
    </source>
</evidence>
<feature type="compositionally biased region" description="Polar residues" evidence="1">
    <location>
        <begin position="34"/>
        <end position="46"/>
    </location>
</feature>
<accession>A0A0P1I0G9</accession>
<organism evidence="2 3">
    <name type="scientific">Ruegeria denitrificans</name>
    <dbReference type="NCBI Taxonomy" id="1715692"/>
    <lineage>
        <taxon>Bacteria</taxon>
        <taxon>Pseudomonadati</taxon>
        <taxon>Pseudomonadota</taxon>
        <taxon>Alphaproteobacteria</taxon>
        <taxon>Rhodobacterales</taxon>
        <taxon>Roseobacteraceae</taxon>
        <taxon>Ruegeria</taxon>
    </lineage>
</organism>
<feature type="region of interest" description="Disordered" evidence="1">
    <location>
        <begin position="34"/>
        <end position="58"/>
    </location>
</feature>
<sequence length="78" mass="8311">MRLRSGLPSPNTMADAPVKLRKIWLLALRGSGTLKPTGSGWPTMSSTEDHPDNQPSAALSGLPGDVFFAFFLPKSTLA</sequence>
<gene>
    <name evidence="2" type="ORF">RUE5091_00046</name>
</gene>
<evidence type="ECO:0000313" key="2">
    <source>
        <dbReference type="EMBL" id="CUJ82912.1"/>
    </source>
</evidence>
<dbReference type="Proteomes" id="UP000051260">
    <property type="component" value="Unassembled WGS sequence"/>
</dbReference>
<dbReference type="EMBL" id="CYUD01000001">
    <property type="protein sequence ID" value="CUJ82912.1"/>
    <property type="molecule type" value="Genomic_DNA"/>
</dbReference>
<dbReference type="STRING" id="1715692.RUE5091_00046"/>
<keyword evidence="3" id="KW-1185">Reference proteome</keyword>
<evidence type="ECO:0000313" key="3">
    <source>
        <dbReference type="Proteomes" id="UP000051260"/>
    </source>
</evidence>